<feature type="region of interest" description="Disordered" evidence="6">
    <location>
        <begin position="309"/>
        <end position="333"/>
    </location>
</feature>
<dbReference type="STRING" id="946078.GA0070622_1583"/>
<protein>
    <submittedName>
        <fullName evidence="9">Lyso-ornithine lipid acyltransferase</fullName>
    </submittedName>
</protein>
<evidence type="ECO:0000256" key="5">
    <source>
        <dbReference type="ARBA" id="ARBA00023315"/>
    </source>
</evidence>
<keyword evidence="4" id="KW-0443">Lipid metabolism</keyword>
<name>A0A1A9B531_9ACTN</name>
<evidence type="ECO:0000256" key="1">
    <source>
        <dbReference type="ARBA" id="ARBA00005189"/>
    </source>
</evidence>
<evidence type="ECO:0000256" key="7">
    <source>
        <dbReference type="SAM" id="Phobius"/>
    </source>
</evidence>
<keyword evidence="7" id="KW-0812">Transmembrane</keyword>
<accession>A0A1A9B531</accession>
<keyword evidence="5 9" id="KW-0012">Acyltransferase</keyword>
<feature type="domain" description="Phospholipid/glycerol acyltransferase" evidence="8">
    <location>
        <begin position="90"/>
        <end position="207"/>
    </location>
</feature>
<evidence type="ECO:0000313" key="9">
    <source>
        <dbReference type="EMBL" id="SBT64605.1"/>
    </source>
</evidence>
<reference evidence="10" key="1">
    <citation type="submission" date="2016-06" db="EMBL/GenBank/DDBJ databases">
        <authorList>
            <person name="Varghese N."/>
            <person name="Submissions Spin"/>
        </authorList>
    </citation>
    <scope>NUCLEOTIDE SEQUENCE [LARGE SCALE GENOMIC DNA]</scope>
    <source>
        <strain evidence="10">DSM 45794</strain>
    </source>
</reference>
<evidence type="ECO:0000256" key="3">
    <source>
        <dbReference type="ARBA" id="ARBA00022679"/>
    </source>
</evidence>
<dbReference type="InterPro" id="IPR002123">
    <property type="entry name" value="Plipid/glycerol_acylTrfase"/>
</dbReference>
<gene>
    <name evidence="9" type="ORF">GA0070622_1583</name>
</gene>
<dbReference type="CDD" id="cd07989">
    <property type="entry name" value="LPLAT_AGPAT-like"/>
    <property type="match status" value="1"/>
</dbReference>
<keyword evidence="2" id="KW-0444">Lipid biosynthesis</keyword>
<keyword evidence="7" id="KW-1133">Transmembrane helix</keyword>
<dbReference type="EMBL" id="FLRH01000003">
    <property type="protein sequence ID" value="SBT64605.1"/>
    <property type="molecule type" value="Genomic_DNA"/>
</dbReference>
<keyword evidence="10" id="KW-1185">Reference proteome</keyword>
<evidence type="ECO:0000313" key="10">
    <source>
        <dbReference type="Proteomes" id="UP000199558"/>
    </source>
</evidence>
<dbReference type="GO" id="GO:0006654">
    <property type="term" value="P:phosphatidic acid biosynthetic process"/>
    <property type="evidence" value="ECO:0007669"/>
    <property type="project" value="TreeGrafter"/>
</dbReference>
<comment type="pathway">
    <text evidence="1">Lipid metabolism.</text>
</comment>
<dbReference type="PANTHER" id="PTHR10434:SF64">
    <property type="entry name" value="1-ACYL-SN-GLYCEROL-3-PHOSPHATE ACYLTRANSFERASE-RELATED"/>
    <property type="match status" value="1"/>
</dbReference>
<dbReference type="AlphaFoldDB" id="A0A1A9B531"/>
<dbReference type="SMART" id="SM00563">
    <property type="entry name" value="PlsC"/>
    <property type="match status" value="1"/>
</dbReference>
<keyword evidence="3 9" id="KW-0808">Transferase</keyword>
<evidence type="ECO:0000256" key="6">
    <source>
        <dbReference type="SAM" id="MobiDB-lite"/>
    </source>
</evidence>
<evidence type="ECO:0000256" key="2">
    <source>
        <dbReference type="ARBA" id="ARBA00022516"/>
    </source>
</evidence>
<keyword evidence="7" id="KW-0472">Membrane</keyword>
<proteinExistence type="predicted"/>
<dbReference type="GO" id="GO:0003841">
    <property type="term" value="F:1-acylglycerol-3-phosphate O-acyltransferase activity"/>
    <property type="evidence" value="ECO:0007669"/>
    <property type="project" value="TreeGrafter"/>
</dbReference>
<dbReference type="Pfam" id="PF01553">
    <property type="entry name" value="Acyltransferase"/>
    <property type="match status" value="1"/>
</dbReference>
<dbReference type="RefSeq" id="WP_245666146.1">
    <property type="nucleotide sequence ID" value="NZ_FLRH01000003.1"/>
</dbReference>
<dbReference type="PANTHER" id="PTHR10434">
    <property type="entry name" value="1-ACYL-SN-GLYCEROL-3-PHOSPHATE ACYLTRANSFERASE"/>
    <property type="match status" value="1"/>
</dbReference>
<dbReference type="Proteomes" id="UP000199558">
    <property type="component" value="Unassembled WGS sequence"/>
</dbReference>
<feature type="compositionally biased region" description="Low complexity" evidence="6">
    <location>
        <begin position="309"/>
        <end position="324"/>
    </location>
</feature>
<organism evidence="9 10">
    <name type="scientific">Micromonospora sediminicola</name>
    <dbReference type="NCBI Taxonomy" id="946078"/>
    <lineage>
        <taxon>Bacteria</taxon>
        <taxon>Bacillati</taxon>
        <taxon>Actinomycetota</taxon>
        <taxon>Actinomycetes</taxon>
        <taxon>Micromonosporales</taxon>
        <taxon>Micromonosporaceae</taxon>
        <taxon>Micromonospora</taxon>
    </lineage>
</organism>
<evidence type="ECO:0000256" key="4">
    <source>
        <dbReference type="ARBA" id="ARBA00023098"/>
    </source>
</evidence>
<evidence type="ECO:0000259" key="8">
    <source>
        <dbReference type="SMART" id="SM00563"/>
    </source>
</evidence>
<sequence>MTGEGLWRPASGCGPDCLPPPAAPDVSWACRVGRLLGVLGMVLAGAGLAAVLPLLPAADRQAALRRWARGTLRALGVRLTVRGRPPRRRALLVANHVSWLDILAVLAVAPARMLAKREVRGWPLVGALAAAAGTVFVDRSRPRELPATVARVAGALRAGHPVAVFPEGTTWCGTATDCRPARGFRPAMFEAAVAAGAPVVPLGLAYRHAGDPSTLPAFLGEETLWASVRRVLAARDLTVAVTVTAALHPADGADRRLLARAAEAAVHPAPTTRTRVTRPAPVLGGPTGYPLLSAPRSRSLIDVVSRADVSSSPGVVPSPSPSGVAGPDLDLVA</sequence>
<dbReference type="SUPFAM" id="SSF69593">
    <property type="entry name" value="Glycerol-3-phosphate (1)-acyltransferase"/>
    <property type="match status" value="1"/>
</dbReference>
<feature type="transmembrane region" description="Helical" evidence="7">
    <location>
        <begin position="35"/>
        <end position="55"/>
    </location>
</feature>